<protein>
    <recommendedName>
        <fullName evidence="2">LamG-like jellyroll fold domain-containing protein</fullName>
    </recommendedName>
</protein>
<dbReference type="InterPro" id="IPR013320">
    <property type="entry name" value="ConA-like_dom_sf"/>
</dbReference>
<dbReference type="Gene3D" id="2.60.120.200">
    <property type="match status" value="1"/>
</dbReference>
<gene>
    <name evidence="1" type="ORF">LCGC14_2257560</name>
</gene>
<name>A0A0F9FD69_9ZZZZ</name>
<sequence length="86" mass="9575">YVDGVLVASEATGKAWVNDTDTWRIGQEVSSGGGEWWLGSLADVRVYDIALNADEIRKVYLDGVIDDLGRQRSIDGQAPFRRARYN</sequence>
<dbReference type="Pfam" id="PF13385">
    <property type="entry name" value="Laminin_G_3"/>
    <property type="match status" value="1"/>
</dbReference>
<feature type="non-terminal residue" evidence="1">
    <location>
        <position position="1"/>
    </location>
</feature>
<accession>A0A0F9FD69</accession>
<dbReference type="AlphaFoldDB" id="A0A0F9FD69"/>
<proteinExistence type="predicted"/>
<reference evidence="1" key="1">
    <citation type="journal article" date="2015" name="Nature">
        <title>Complex archaea that bridge the gap between prokaryotes and eukaryotes.</title>
        <authorList>
            <person name="Spang A."/>
            <person name="Saw J.H."/>
            <person name="Jorgensen S.L."/>
            <person name="Zaremba-Niedzwiedzka K."/>
            <person name="Martijn J."/>
            <person name="Lind A.E."/>
            <person name="van Eijk R."/>
            <person name="Schleper C."/>
            <person name="Guy L."/>
            <person name="Ettema T.J."/>
        </authorList>
    </citation>
    <scope>NUCLEOTIDE SEQUENCE</scope>
</reference>
<comment type="caution">
    <text evidence="1">The sequence shown here is derived from an EMBL/GenBank/DDBJ whole genome shotgun (WGS) entry which is preliminary data.</text>
</comment>
<dbReference type="EMBL" id="LAZR01030915">
    <property type="protein sequence ID" value="KKL55225.1"/>
    <property type="molecule type" value="Genomic_DNA"/>
</dbReference>
<evidence type="ECO:0008006" key="2">
    <source>
        <dbReference type="Google" id="ProtNLM"/>
    </source>
</evidence>
<evidence type="ECO:0000313" key="1">
    <source>
        <dbReference type="EMBL" id="KKL55225.1"/>
    </source>
</evidence>
<dbReference type="SUPFAM" id="SSF49899">
    <property type="entry name" value="Concanavalin A-like lectins/glucanases"/>
    <property type="match status" value="1"/>
</dbReference>
<organism evidence="1">
    <name type="scientific">marine sediment metagenome</name>
    <dbReference type="NCBI Taxonomy" id="412755"/>
    <lineage>
        <taxon>unclassified sequences</taxon>
        <taxon>metagenomes</taxon>
        <taxon>ecological metagenomes</taxon>
    </lineage>
</organism>